<keyword evidence="5" id="KW-0325">Glycoprotein</keyword>
<sequence>MGQGTPRGMGKQGHLGDRKNDGDKNKKFEPTTSLSRVRRKQQIQEGLEAVVRLPTVTLLSKCRLRILKLECVKDYLLMEEEFIANQERLRPYEKKNKEGCSKVSDLGSSMASRNLEELIGENHAIISLSIGFGPGFDSRNCYADEHYLSTLLSMVDPIGIANWSVTHVDWSEGKWHPKAYRAQDVTFELLKNITSIVENYHVTSDEKLSQSPKAHQIRQKKLKPLQADRQVL</sequence>
<evidence type="ECO:0000256" key="2">
    <source>
        <dbReference type="ARBA" id="ARBA00022676"/>
    </source>
</evidence>
<keyword evidence="3" id="KW-0808">Transferase</keyword>
<dbReference type="PANTHER" id="PTHR31042:SF150">
    <property type="entry name" value="OS06G0661900 PROTEIN"/>
    <property type="match status" value="1"/>
</dbReference>
<dbReference type="Pfam" id="PF02485">
    <property type="entry name" value="Branch"/>
    <property type="match status" value="1"/>
</dbReference>
<evidence type="ECO:0000256" key="6">
    <source>
        <dbReference type="SAM" id="MobiDB-lite"/>
    </source>
</evidence>
<comment type="subcellular location">
    <subcellularLocation>
        <location evidence="1">Membrane</location>
        <topology evidence="1">Single-pass type II membrane protein</topology>
    </subcellularLocation>
</comment>
<dbReference type="InterPro" id="IPR003406">
    <property type="entry name" value="Glyco_trans_14"/>
</dbReference>
<accession>A0A9E7FKE6</accession>
<dbReference type="Proteomes" id="UP001055439">
    <property type="component" value="Chromosome 4"/>
</dbReference>
<protein>
    <submittedName>
        <fullName evidence="7">Regulatory subunit 4</fullName>
    </submittedName>
</protein>
<evidence type="ECO:0000256" key="1">
    <source>
        <dbReference type="ARBA" id="ARBA00004606"/>
    </source>
</evidence>
<proteinExistence type="predicted"/>
<dbReference type="GO" id="GO:0016020">
    <property type="term" value="C:membrane"/>
    <property type="evidence" value="ECO:0007669"/>
    <property type="project" value="UniProtKB-SubCell"/>
</dbReference>
<feature type="compositionally biased region" description="Gly residues" evidence="6">
    <location>
        <begin position="1"/>
        <end position="13"/>
    </location>
</feature>
<keyword evidence="4" id="KW-0472">Membrane</keyword>
<evidence type="ECO:0000256" key="4">
    <source>
        <dbReference type="ARBA" id="ARBA00023136"/>
    </source>
</evidence>
<dbReference type="EMBL" id="CP097506">
    <property type="protein sequence ID" value="URD97894.1"/>
    <property type="molecule type" value="Genomic_DNA"/>
</dbReference>
<dbReference type="AlphaFoldDB" id="A0A9E7FKE6"/>
<dbReference type="GO" id="GO:0016757">
    <property type="term" value="F:glycosyltransferase activity"/>
    <property type="evidence" value="ECO:0007669"/>
    <property type="project" value="UniProtKB-KW"/>
</dbReference>
<dbReference type="OrthoDB" id="10255768at2759"/>
<evidence type="ECO:0000313" key="8">
    <source>
        <dbReference type="Proteomes" id="UP001055439"/>
    </source>
</evidence>
<keyword evidence="2" id="KW-0328">Glycosyltransferase</keyword>
<keyword evidence="8" id="KW-1185">Reference proteome</keyword>
<organism evidence="7 8">
    <name type="scientific">Musa troglodytarum</name>
    <name type="common">fe'i banana</name>
    <dbReference type="NCBI Taxonomy" id="320322"/>
    <lineage>
        <taxon>Eukaryota</taxon>
        <taxon>Viridiplantae</taxon>
        <taxon>Streptophyta</taxon>
        <taxon>Embryophyta</taxon>
        <taxon>Tracheophyta</taxon>
        <taxon>Spermatophyta</taxon>
        <taxon>Magnoliopsida</taxon>
        <taxon>Liliopsida</taxon>
        <taxon>Zingiberales</taxon>
        <taxon>Musaceae</taxon>
        <taxon>Musa</taxon>
    </lineage>
</organism>
<gene>
    <name evidence="7" type="ORF">MUK42_31229</name>
</gene>
<feature type="compositionally biased region" description="Basic and acidic residues" evidence="6">
    <location>
        <begin position="14"/>
        <end position="29"/>
    </location>
</feature>
<reference evidence="7" key="1">
    <citation type="submission" date="2022-05" db="EMBL/GenBank/DDBJ databases">
        <title>The Musa troglodytarum L. genome provides insights into the mechanism of non-climacteric behaviour and enrichment of carotenoids.</title>
        <authorList>
            <person name="Wang J."/>
        </authorList>
    </citation>
    <scope>NUCLEOTIDE SEQUENCE</scope>
    <source>
        <tissue evidence="7">Leaf</tissue>
    </source>
</reference>
<feature type="region of interest" description="Disordered" evidence="6">
    <location>
        <begin position="207"/>
        <end position="232"/>
    </location>
</feature>
<evidence type="ECO:0000313" key="7">
    <source>
        <dbReference type="EMBL" id="URD97894.1"/>
    </source>
</evidence>
<dbReference type="InterPro" id="IPR044174">
    <property type="entry name" value="BC10-like"/>
</dbReference>
<evidence type="ECO:0000256" key="5">
    <source>
        <dbReference type="ARBA" id="ARBA00023180"/>
    </source>
</evidence>
<name>A0A9E7FKE6_9LILI</name>
<evidence type="ECO:0000256" key="3">
    <source>
        <dbReference type="ARBA" id="ARBA00022679"/>
    </source>
</evidence>
<feature type="region of interest" description="Disordered" evidence="6">
    <location>
        <begin position="1"/>
        <end position="39"/>
    </location>
</feature>
<dbReference type="PANTHER" id="PTHR31042">
    <property type="entry name" value="CORE-2/I-BRANCHING BETA-1,6-N-ACETYLGLUCOSAMINYLTRANSFERASE FAMILY PROTEIN-RELATED"/>
    <property type="match status" value="1"/>
</dbReference>